<dbReference type="Proteomes" id="UP001237642">
    <property type="component" value="Unassembled WGS sequence"/>
</dbReference>
<feature type="compositionally biased region" description="Polar residues" evidence="1">
    <location>
        <begin position="216"/>
        <end position="226"/>
    </location>
</feature>
<organism evidence="2 3">
    <name type="scientific">Heracleum sosnowskyi</name>
    <dbReference type="NCBI Taxonomy" id="360622"/>
    <lineage>
        <taxon>Eukaryota</taxon>
        <taxon>Viridiplantae</taxon>
        <taxon>Streptophyta</taxon>
        <taxon>Embryophyta</taxon>
        <taxon>Tracheophyta</taxon>
        <taxon>Spermatophyta</taxon>
        <taxon>Magnoliopsida</taxon>
        <taxon>eudicotyledons</taxon>
        <taxon>Gunneridae</taxon>
        <taxon>Pentapetalae</taxon>
        <taxon>asterids</taxon>
        <taxon>campanulids</taxon>
        <taxon>Apiales</taxon>
        <taxon>Apiaceae</taxon>
        <taxon>Apioideae</taxon>
        <taxon>apioid superclade</taxon>
        <taxon>Tordylieae</taxon>
        <taxon>Tordyliinae</taxon>
        <taxon>Heracleum</taxon>
    </lineage>
</organism>
<feature type="region of interest" description="Disordered" evidence="1">
    <location>
        <begin position="1"/>
        <end position="338"/>
    </location>
</feature>
<feature type="compositionally biased region" description="Basic and acidic residues" evidence="1">
    <location>
        <begin position="160"/>
        <end position="191"/>
    </location>
</feature>
<sequence length="338" mass="39040">MSSRRDHGGRDSDSRRHRSRFDREPSPKRTRRDGESVTERSSSKLNVEAEEVQDHDRKHSRRLQDAVPLDAPLADEKEEAGVVKKDAEKKTDGNRDGKRQPTNRDGAQESKSYFQHDERGSARHVGRSHSRKDDSERGWFRDSKDQRSGRTTDRTAVNSKLERDDKSHARGDDNRAWRHDRFYERESEGKPPAKKRPAFTEQKLPLESKSAEKTVSETLKQSQTDYPNPGSDRREDRGQDSRRENRPEKPPVRNGNSNRSSGDAYRSNPQRGHFSPRERYAGGDTYRGRENFNRRPGNHPSGARVEKWKHDLYDETNESPTSKKEEEQIAKVEALLSS</sequence>
<gene>
    <name evidence="2" type="ORF">POM88_023462</name>
</gene>
<feature type="compositionally biased region" description="Basic and acidic residues" evidence="1">
    <location>
        <begin position="1"/>
        <end position="14"/>
    </location>
</feature>
<proteinExistence type="predicted"/>
<dbReference type="EMBL" id="JAUIZM010000005">
    <property type="protein sequence ID" value="KAK1385727.1"/>
    <property type="molecule type" value="Genomic_DNA"/>
</dbReference>
<dbReference type="PANTHER" id="PTHR36364">
    <property type="entry name" value="OS03G0203000 PROTEIN"/>
    <property type="match status" value="1"/>
</dbReference>
<feature type="compositionally biased region" description="Basic and acidic residues" evidence="1">
    <location>
        <begin position="131"/>
        <end position="153"/>
    </location>
</feature>
<feature type="compositionally biased region" description="Basic and acidic residues" evidence="1">
    <location>
        <begin position="79"/>
        <end position="99"/>
    </location>
</feature>
<dbReference type="PANTHER" id="PTHR36364:SF1">
    <property type="entry name" value="OS03G0203000 PROTEIN"/>
    <property type="match status" value="1"/>
</dbReference>
<feature type="compositionally biased region" description="Basic and acidic residues" evidence="1">
    <location>
        <begin position="204"/>
        <end position="215"/>
    </location>
</feature>
<feature type="compositionally biased region" description="Basic and acidic residues" evidence="1">
    <location>
        <begin position="321"/>
        <end position="330"/>
    </location>
</feature>
<evidence type="ECO:0000313" key="3">
    <source>
        <dbReference type="Proteomes" id="UP001237642"/>
    </source>
</evidence>
<reference evidence="2" key="1">
    <citation type="submission" date="2023-02" db="EMBL/GenBank/DDBJ databases">
        <title>Genome of toxic invasive species Heracleum sosnowskyi carries increased number of genes despite the absence of recent whole-genome duplications.</title>
        <authorList>
            <person name="Schelkunov M."/>
            <person name="Shtratnikova V."/>
            <person name="Makarenko M."/>
            <person name="Klepikova A."/>
            <person name="Omelchenko D."/>
            <person name="Novikova G."/>
            <person name="Obukhova E."/>
            <person name="Bogdanov V."/>
            <person name="Penin A."/>
            <person name="Logacheva M."/>
        </authorList>
    </citation>
    <scope>NUCLEOTIDE SEQUENCE</scope>
    <source>
        <strain evidence="2">Hsosn_3</strain>
        <tissue evidence="2">Leaf</tissue>
    </source>
</reference>
<feature type="compositionally biased region" description="Basic and acidic residues" evidence="1">
    <location>
        <begin position="231"/>
        <end position="251"/>
    </location>
</feature>
<feature type="compositionally biased region" description="Polar residues" evidence="1">
    <location>
        <begin position="103"/>
        <end position="113"/>
    </location>
</feature>
<protein>
    <submittedName>
        <fullName evidence="2">Btz domain-containing protein</fullName>
    </submittedName>
</protein>
<accession>A0AAD8MUY5</accession>
<comment type="caution">
    <text evidence="2">The sequence shown here is derived from an EMBL/GenBank/DDBJ whole genome shotgun (WGS) entry which is preliminary data.</text>
</comment>
<feature type="compositionally biased region" description="Basic and acidic residues" evidence="1">
    <location>
        <begin position="21"/>
        <end position="42"/>
    </location>
</feature>
<reference evidence="2" key="2">
    <citation type="submission" date="2023-05" db="EMBL/GenBank/DDBJ databases">
        <authorList>
            <person name="Schelkunov M.I."/>
        </authorList>
    </citation>
    <scope>NUCLEOTIDE SEQUENCE</scope>
    <source>
        <strain evidence="2">Hsosn_3</strain>
        <tissue evidence="2">Leaf</tissue>
    </source>
</reference>
<dbReference type="AlphaFoldDB" id="A0AAD8MUY5"/>
<keyword evidence="3" id="KW-1185">Reference proteome</keyword>
<evidence type="ECO:0000313" key="2">
    <source>
        <dbReference type="EMBL" id="KAK1385727.1"/>
    </source>
</evidence>
<name>A0AAD8MUY5_9APIA</name>
<evidence type="ECO:0000256" key="1">
    <source>
        <dbReference type="SAM" id="MobiDB-lite"/>
    </source>
</evidence>
<feature type="compositionally biased region" description="Basic and acidic residues" evidence="1">
    <location>
        <begin position="304"/>
        <end position="313"/>
    </location>
</feature>
<feature type="compositionally biased region" description="Basic and acidic residues" evidence="1">
    <location>
        <begin position="275"/>
        <end position="293"/>
    </location>
</feature>